<protein>
    <recommendedName>
        <fullName evidence="4">Mercuric reductase</fullName>
        <ecNumber evidence="3">1.16.1.1</ecNumber>
    </recommendedName>
    <alternativeName>
        <fullName evidence="14">Hg(II) reductase</fullName>
    </alternativeName>
</protein>
<sequence>MPDLLNPNGVDTDTFDLAVIGAGSAGFSAAITAAEDGARVALIGYGTIGGTCVNVGCVPSKAMIRAVETLHSAKGAARFDGVEATARVTDWAAMVAQKQALVDDLRVAKYVDVLPNYESITYIEGQASFAKDGSLHVGGRTICAPKVIIATGSSPHVPDILGLDGIDWLDSTSALEQEQLPKSLMVMGGGYIGVELAQIFARAGVAVTIVTRRGLLPEAEPEVSAALTKAFADEGIKVLDGLSYDRFEKSDETVILHAKHNGVAVEIKAEKLMLATGRVPNTGSLALDVAGIDTNARGGIVIDLQMRSTRDGVYATGDVTGTDQFVYMAAYGAKLAAKNAMNGNTLSYDNSVMPAVVFSDPQVASVGLTEAQAKTLGYEVVTSVLGLEHVPRALAARDTRGLIKLIAEKDSKKLLGAHIIAPEGADSIQTAAMALKMGMTYDDLGAMIFPYLTTVEGLKLAAQTFEKDVAKLSCCAG</sequence>
<dbReference type="GO" id="GO:0003955">
    <property type="term" value="F:NAD(P)H dehydrogenase (quinone) activity"/>
    <property type="evidence" value="ECO:0007669"/>
    <property type="project" value="TreeGrafter"/>
</dbReference>
<dbReference type="OrthoDB" id="9776382at2"/>
<dbReference type="Pfam" id="PF02852">
    <property type="entry name" value="Pyr_redox_dim"/>
    <property type="match status" value="1"/>
</dbReference>
<keyword evidence="22" id="KW-1185">Reference proteome</keyword>
<feature type="disulfide bond" description="Redox-active" evidence="17">
    <location>
        <begin position="52"/>
        <end position="57"/>
    </location>
</feature>
<evidence type="ECO:0000256" key="11">
    <source>
        <dbReference type="ARBA" id="ARBA00023002"/>
    </source>
</evidence>
<feature type="binding site" evidence="16">
    <location>
        <position position="277"/>
    </location>
    <ligand>
        <name>NAD(+)</name>
        <dbReference type="ChEBI" id="CHEBI:57540"/>
    </ligand>
</feature>
<evidence type="ECO:0000256" key="8">
    <source>
        <dbReference type="ARBA" id="ARBA00022827"/>
    </source>
</evidence>
<keyword evidence="9" id="KW-0521">NADP</keyword>
<dbReference type="InterPro" id="IPR021179">
    <property type="entry name" value="Mercury_reductase_MerA"/>
</dbReference>
<evidence type="ECO:0000256" key="15">
    <source>
        <dbReference type="ARBA" id="ARBA00048984"/>
    </source>
</evidence>
<evidence type="ECO:0000259" key="20">
    <source>
        <dbReference type="Pfam" id="PF07992"/>
    </source>
</evidence>
<evidence type="ECO:0000256" key="2">
    <source>
        <dbReference type="ARBA" id="ARBA00011738"/>
    </source>
</evidence>
<dbReference type="NCBIfam" id="TIGR02053">
    <property type="entry name" value="MerA"/>
    <property type="match status" value="1"/>
</dbReference>
<evidence type="ECO:0000256" key="4">
    <source>
        <dbReference type="ARBA" id="ARBA00014791"/>
    </source>
</evidence>
<dbReference type="Proteomes" id="UP000070371">
    <property type="component" value="Chromosome"/>
</dbReference>
<feature type="domain" description="FAD/NAD(P)-binding" evidence="20">
    <location>
        <begin position="15"/>
        <end position="330"/>
    </location>
</feature>
<feature type="binding site" evidence="16">
    <location>
        <begin position="151"/>
        <end position="153"/>
    </location>
    <ligand>
        <name>FAD</name>
        <dbReference type="ChEBI" id="CHEBI:57692"/>
    </ligand>
</feature>
<dbReference type="InterPro" id="IPR004099">
    <property type="entry name" value="Pyr_nucl-diS_OxRdtase_dimer"/>
</dbReference>
<keyword evidence="16" id="KW-0520">NAD</keyword>
<name>A0A126V644_9RHOB</name>
<dbReference type="GO" id="GO:0050661">
    <property type="term" value="F:NADP binding"/>
    <property type="evidence" value="ECO:0007669"/>
    <property type="project" value="InterPro"/>
</dbReference>
<dbReference type="PANTHER" id="PTHR43014">
    <property type="entry name" value="MERCURIC REDUCTASE"/>
    <property type="match status" value="1"/>
</dbReference>
<dbReference type="InterPro" id="IPR001100">
    <property type="entry name" value="Pyr_nuc-diS_OxRdtase"/>
</dbReference>
<dbReference type="InterPro" id="IPR023753">
    <property type="entry name" value="FAD/NAD-binding_dom"/>
</dbReference>
<reference evidence="21 22" key="1">
    <citation type="submission" date="2016-02" db="EMBL/GenBank/DDBJ databases">
        <title>Complete genome sequence of Halocynthiibacter arcticus PAMC 20958t from arctic marine sediment.</title>
        <authorList>
            <person name="Lee Y.M."/>
            <person name="Baek K."/>
            <person name="Lee H.K."/>
            <person name="Shin S.C."/>
        </authorList>
    </citation>
    <scope>NUCLEOTIDE SEQUENCE [LARGE SCALE GENOMIC DNA]</scope>
    <source>
        <strain evidence="21">PAMC 20958</strain>
    </source>
</reference>
<dbReference type="STRING" id="1579316.RC74_18890"/>
<organism evidence="21 22">
    <name type="scientific">Falsihalocynthiibacter arcticus</name>
    <dbReference type="NCBI Taxonomy" id="1579316"/>
    <lineage>
        <taxon>Bacteria</taxon>
        <taxon>Pseudomonadati</taxon>
        <taxon>Pseudomonadota</taxon>
        <taxon>Alphaproteobacteria</taxon>
        <taxon>Rhodobacterales</taxon>
        <taxon>Roseobacteraceae</taxon>
        <taxon>Falsihalocynthiibacter</taxon>
    </lineage>
</organism>
<keyword evidence="13 18" id="KW-0676">Redox-active center</keyword>
<proteinExistence type="inferred from homology"/>
<dbReference type="GO" id="GO:0050787">
    <property type="term" value="P:detoxification of mercury ion"/>
    <property type="evidence" value="ECO:0007669"/>
    <property type="project" value="InterPro"/>
</dbReference>
<dbReference type="RefSeq" id="WP_039003479.1">
    <property type="nucleotide sequence ID" value="NZ_CP014327.1"/>
</dbReference>
<evidence type="ECO:0000256" key="3">
    <source>
        <dbReference type="ARBA" id="ARBA00012661"/>
    </source>
</evidence>
<evidence type="ECO:0000256" key="1">
    <source>
        <dbReference type="ARBA" id="ARBA00007532"/>
    </source>
</evidence>
<evidence type="ECO:0000256" key="16">
    <source>
        <dbReference type="PIRSR" id="PIRSR000350-3"/>
    </source>
</evidence>
<comment type="cofactor">
    <cofactor evidence="16">
        <name>FAD</name>
        <dbReference type="ChEBI" id="CHEBI:57692"/>
    </cofactor>
    <text evidence="16">Binds 1 FAD per subunit.</text>
</comment>
<evidence type="ECO:0000256" key="5">
    <source>
        <dbReference type="ARBA" id="ARBA00022466"/>
    </source>
</evidence>
<keyword evidence="6 18" id="KW-0285">Flavoprotein</keyword>
<evidence type="ECO:0000256" key="18">
    <source>
        <dbReference type="RuleBase" id="RU003691"/>
    </source>
</evidence>
<dbReference type="AlphaFoldDB" id="A0A126V644"/>
<evidence type="ECO:0000313" key="22">
    <source>
        <dbReference type="Proteomes" id="UP000070371"/>
    </source>
</evidence>
<keyword evidence="11 18" id="KW-0560">Oxidoreductase</keyword>
<keyword evidence="10" id="KW-0476">Mercury</keyword>
<dbReference type="Gene3D" id="3.50.50.60">
    <property type="entry name" value="FAD/NAD(P)-binding domain"/>
    <property type="match status" value="2"/>
</dbReference>
<keyword evidence="12" id="KW-1015">Disulfide bond</keyword>
<comment type="subunit">
    <text evidence="2">Homodimer.</text>
</comment>
<evidence type="ECO:0000256" key="12">
    <source>
        <dbReference type="ARBA" id="ARBA00023157"/>
    </source>
</evidence>
<dbReference type="PRINTS" id="PR00411">
    <property type="entry name" value="PNDRDTASEI"/>
</dbReference>
<dbReference type="KEGG" id="hat:RC74_18890"/>
<keyword evidence="16" id="KW-0547">Nucleotide-binding</keyword>
<dbReference type="Pfam" id="PF07992">
    <property type="entry name" value="Pyr_redox_2"/>
    <property type="match status" value="1"/>
</dbReference>
<dbReference type="PIRSF" id="PIRSF000350">
    <property type="entry name" value="Mercury_reductase_MerA"/>
    <property type="match status" value="1"/>
</dbReference>
<dbReference type="InterPro" id="IPR012999">
    <property type="entry name" value="Pyr_OxRdtase_I_AS"/>
</dbReference>
<dbReference type="Gene3D" id="3.30.390.30">
    <property type="match status" value="1"/>
</dbReference>
<evidence type="ECO:0000256" key="14">
    <source>
        <dbReference type="ARBA" id="ARBA00031725"/>
    </source>
</evidence>
<dbReference type="GO" id="GO:0050660">
    <property type="term" value="F:flavin adenine dinucleotide binding"/>
    <property type="evidence" value="ECO:0007669"/>
    <property type="project" value="InterPro"/>
</dbReference>
<gene>
    <name evidence="21" type="ORF">RC74_18890</name>
</gene>
<dbReference type="EC" id="1.16.1.1" evidence="3"/>
<dbReference type="PANTHER" id="PTHR43014:SF2">
    <property type="entry name" value="MERCURIC REDUCTASE"/>
    <property type="match status" value="1"/>
</dbReference>
<evidence type="ECO:0000256" key="6">
    <source>
        <dbReference type="ARBA" id="ARBA00022630"/>
    </source>
</evidence>
<dbReference type="FunFam" id="3.30.390.30:FF:000001">
    <property type="entry name" value="Dihydrolipoyl dehydrogenase"/>
    <property type="match status" value="1"/>
</dbReference>
<dbReference type="SUPFAM" id="SSF55424">
    <property type="entry name" value="FAD/NAD-linked reductases, dimerisation (C-terminal) domain"/>
    <property type="match status" value="1"/>
</dbReference>
<evidence type="ECO:0000256" key="10">
    <source>
        <dbReference type="ARBA" id="ARBA00022914"/>
    </source>
</evidence>
<keyword evidence="8 16" id="KW-0274">FAD</keyword>
<dbReference type="InterPro" id="IPR016156">
    <property type="entry name" value="FAD/NAD-linked_Rdtase_dimer_sf"/>
</dbReference>
<feature type="binding site" evidence="16">
    <location>
        <begin position="188"/>
        <end position="195"/>
    </location>
    <ligand>
        <name>NAD(+)</name>
        <dbReference type="ChEBI" id="CHEBI:57540"/>
    </ligand>
</feature>
<evidence type="ECO:0000256" key="7">
    <source>
        <dbReference type="ARBA" id="ARBA00022723"/>
    </source>
</evidence>
<comment type="catalytic activity">
    <reaction evidence="15">
        <text>Hg + NADP(+) + H(+) = Hg(2+) + NADPH</text>
        <dbReference type="Rhea" id="RHEA:23856"/>
        <dbReference type="ChEBI" id="CHEBI:15378"/>
        <dbReference type="ChEBI" id="CHEBI:16170"/>
        <dbReference type="ChEBI" id="CHEBI:16793"/>
        <dbReference type="ChEBI" id="CHEBI:57783"/>
        <dbReference type="ChEBI" id="CHEBI:58349"/>
        <dbReference type="EC" id="1.16.1.1"/>
    </reaction>
</comment>
<feature type="binding site" evidence="16">
    <location>
        <position position="318"/>
    </location>
    <ligand>
        <name>FAD</name>
        <dbReference type="ChEBI" id="CHEBI:57692"/>
    </ligand>
</feature>
<dbReference type="EMBL" id="CP014327">
    <property type="protein sequence ID" value="AML53752.1"/>
    <property type="molecule type" value="Genomic_DNA"/>
</dbReference>
<dbReference type="PRINTS" id="PR00368">
    <property type="entry name" value="FADPNR"/>
</dbReference>
<comment type="similarity">
    <text evidence="1 18">Belongs to the class-I pyridine nucleotide-disulfide oxidoreductase family.</text>
</comment>
<feature type="binding site" evidence="16">
    <location>
        <position position="61"/>
    </location>
    <ligand>
        <name>FAD</name>
        <dbReference type="ChEBI" id="CHEBI:57692"/>
    </ligand>
</feature>
<dbReference type="GO" id="GO:0045340">
    <property type="term" value="F:mercury ion binding"/>
    <property type="evidence" value="ECO:0007669"/>
    <property type="project" value="InterPro"/>
</dbReference>
<evidence type="ECO:0000256" key="9">
    <source>
        <dbReference type="ARBA" id="ARBA00022857"/>
    </source>
</evidence>
<evidence type="ECO:0000259" key="19">
    <source>
        <dbReference type="Pfam" id="PF02852"/>
    </source>
</evidence>
<dbReference type="GO" id="GO:0016152">
    <property type="term" value="F:mercury (II) reductase (NADP+) activity"/>
    <property type="evidence" value="ECO:0007669"/>
    <property type="project" value="UniProtKB-EC"/>
</dbReference>
<dbReference type="GO" id="GO:0016668">
    <property type="term" value="F:oxidoreductase activity, acting on a sulfur group of donors, NAD(P) as acceptor"/>
    <property type="evidence" value="ECO:0007669"/>
    <property type="project" value="InterPro"/>
</dbReference>
<evidence type="ECO:0000256" key="17">
    <source>
        <dbReference type="PIRSR" id="PIRSR000350-4"/>
    </source>
</evidence>
<dbReference type="SUPFAM" id="SSF51905">
    <property type="entry name" value="FAD/NAD(P)-binding domain"/>
    <property type="match status" value="1"/>
</dbReference>
<feature type="domain" description="Pyridine nucleotide-disulphide oxidoreductase dimerisation" evidence="19">
    <location>
        <begin position="353"/>
        <end position="461"/>
    </location>
</feature>
<keyword evidence="7" id="KW-0479">Metal-binding</keyword>
<evidence type="ECO:0000256" key="13">
    <source>
        <dbReference type="ARBA" id="ARBA00023284"/>
    </source>
</evidence>
<keyword evidence="5" id="KW-0475">Mercuric resistance</keyword>
<accession>A0A126V644</accession>
<dbReference type="InterPro" id="IPR036188">
    <property type="entry name" value="FAD/NAD-bd_sf"/>
</dbReference>
<dbReference type="PROSITE" id="PS00076">
    <property type="entry name" value="PYRIDINE_REDOX_1"/>
    <property type="match status" value="1"/>
</dbReference>
<evidence type="ECO:0000313" key="21">
    <source>
        <dbReference type="EMBL" id="AML53752.1"/>
    </source>
</evidence>